<sequence>MSSKSSFESLLGGWYLQTTSTTSNQVNELISQLERDVSESLQNSLVVDDYVSQLEDFIRQIPSTVPSSAEALSLRETLLIVSDMIHRGNAAVQLLERLSFLMNLHTTPRLQEMRFAYPRAVESLSLCFQALEGVLREFMEWRNTLLLVSDPDEADISTQAVIESINFAMDVLTQEAVHTGIIEFIDAPDFLSKTLAWLSSLPSYLLSFPDAFSESRHENSTVFKQTDSLLYQILDLEWHLADSSIQICKDLCKEIVEQSQFRSTWMSDIDELKDSVDIMKRRTFLNMQESSERSARSRNSNYYHVLAGFREINKVTHGFSIVNLIVSREADLQEIDIPRLGEEGFEDNLSKLRLDSFFEQMKFVCDECKKISQNEKIVQNAQYIAECLSKAEVLSDIGNKWISLLKHPSYLTNRVLCCFWPESIKRLISIYQSQTEPISCTDWCKNAIDLGNIVAKSLVPVHLDPSGFQQNRIVIEESFKSFRRSIKDTESILSKLPIAFKSNYEDVLQACSRLRDTAESYSTQLHEQIKNLTLYSLPKVKKDLQFLEDRLNELVNDRTSNFSLEDCSDRVVQLERSLQTMRHMSRILFTCLAANPKSSLIAQPSEQLEVNELYKRAVKVVRDYEASEIGFEIVEAWKKLQEIADKLGRFQAGLPIEEVYASAEKEAAQSQTRECHLEEYPSASMARKRSWTLLEILGSHDCLYPGCQGKKRDKHCEHDTDDTLLHDLHKFYSFLCSDLNSRTNRIPRDILTSDSDEAASTEIVLMKLREEWHHDVDLVKQYNNIQRRVRLNSGGDSDIKSGFDLIENIWGRSDTPKFVIESTRKLATVSSWLCEVEKQLEIVILPKLQASWRTPSRTDPLPIVEECVYKMNEIAEDLSRLQRCEMIAERELQSIRHSLRAGWFSVREYLLIRCNKLTTDSVKYFPLVDDFVHHSAGLGFHDYNLLNIYSRLCGQFLLKGPRQGRPSHSQLVKRKFCSTKRSLRSLFLPHWFTERCRLVNDRPPVALTIHSLPDISTEAYPTAEPTFHSPRCVSINFRRWMSLPEIRPDRQNFHRKRVENSFSVVEEDAETIISPISGLHDGKTSTSGFSFFVSKQDEGMEDVKSSEHKECQIPTSPTASRKPELNDFLPTPEKSSPTGLKNYPMSLEPLPLHVSNLTFHMRQKFTGFMTARYRYLEYKSRDKSPITWCTVYLPNDEGVEPMTYPEIVPQRRVIEIANDPIIPQREVYAPMVFSAPFKSSDEQVEEESENVEDSTAECGPSITDESGVSDWLRAQQEENIQRLIQEYGDGDDDMSLTEVDDTSNTSPPSDVCRINKNSASASFEESGLGEEEWSRKSLEVPSLDKEGYYSGENAEGHLINWGPIIERPTSPHLSVISEAPTDESALGKLSAVENPQVSSEETSGDEDIEAYLIATLTDDAGLTDTSTPIARSFEDKNSLFQPFLGHGSQECGESDEEADKTISALLSSKDDADKDVSLASPNTIEVGHSGDELTFASEEHLDKNQYSEKADDNAKPFQVDTANSKSSKESTSQPQQDDRKSRKRKYREMQEAEEDWVQGDLYHKGVVEATDGEQKLKDSSSILEMSSSTLSIEEHDDVPLNSSRVNIPPQSPNEENIDNEDIGNRETDEDSLEDNVLKDSLQELEIYLDEDDFNDIHRNEVLLQMSETMLNEPDFTEEDTPEEIKETTYDTRLTTVDIPSDALSDEPVELKAQSVNKKPVDLNIEEQIAEEGEGGNLEAAGSVPHLKEKDDEVRPEVDDNSGEPGGVDEVTKIPTGLIQEPEHDFDHPISSEPSVETSKKSNYLDDPIVPINETRIEDPATLDEDLIPEISKNLDGIQSIPTENIKSNAPSDPDSMDSSKWLKTQSKKSKGRKVKKSESKTNKQGETKSTKSATLEVNLPKSSRKERSDKLSEELEGKDPNIVLHETPENLAQAELGPGEPERSSYANNTIEHEKSDDTEFREIPLPVERSLAPEPSEKDVKEGIPTGEKHSSSSNDVVDLFPTLDDHDRCVSGSCESSIKIISGVDDAELVNLANLQESESPSDKMNISEPSVFELRPRAPILEPTEKEIEQFISSEKDEKEESLQDPKAMVQVDEPELFPSSNDHDRRFSGFFKYCSTDHPVNIIPKANSTDPICSDQPEEDNFQKSTIPSVKDTPYYEFCRNDKTEISEPSLFEETVFEVKKEDEEKPSTSTNGDYSTSKQLELGSLPADGWMEPHSKKTRNRKNKKPKGRAKDVGKDKDLPEVGTNMSLEKDTDWFGEARRDEADDLKAFEPELEAPDDEMLLEVSFEKSPPNIHELQTTVDENSITDDILGNQDEVSAHEIKEHVDENPLKSDVQSDLVSTDSEDWKVTKTKKAQNRRQKNSITPRDETYKKDVAEEFEPFVSQHEGEIDKPYVCQHPPKSDETEERKFDDSLLEASEKSPLSEDDMAFNSTSQEGLNQGDEVVGDKPVEFIPQIREQAEEMIKDIPTDKSELISIPMDYDYILSNRQEDDDHLVVNKEEGMTANDEILHESSAEVGKRIADGVDWQPKENKPITTNYNNSLDSADWVGSTPKKKSEKTKKSKTHDFNPGKHTPQEAVNTSQSKVKPSLKKSGELEEDTFAEKAEPEKSGEIVPDDFKGSYIRKEEDVESNQPFDDSANDDKNKSKEMASFSKIPEEIEVRQQTSVRDDILPEDENPEGENKGAVEMFPEIEDGRTSIDLKNKILQNSEISSNTLDITDASKSQASVMGVKELIPEVQRTKNDDVYTESPSELICEIVTFGDPFEVLSLIVAGGHLRALGTCRSLTHLSQMNHLGMRDRHLPVVGLYSGQLKLWHWDSVDRFKTQPRKSRKRKHKITKDAQVESENKDGDEVAFAPSSKEPSKSFESVQESDQPKVDKNEPAEEPIEIKEQSSPDYSEKAEDTSLTSVAKMNLDKPSGSNKNEAGEWTDGKSKKPHGRKQKKSKDKRDNIALPTADNTQERGPSMATGLAAQNDYSSEIKSPDENSLFVGSEEEKVSDQSRIDKSEPIGVAEEISSELELNKTIPQESELPYSRGEFVTKFKALNEEATKLEESSLAHFLARTDDKALASGDNVIIDNSVESNQNETDEWIDAKSKKPHGRKQKKSKGIKVNSAQPSAEDIQGVEISIATNLAGSDKCPSEVKSADKHNRSVDLNQEKEPDQWKIDRYKPADFAEMPPTETDPEMRISPESELPYSGGKFIAEFRDLDEEELFPLDSAEKAENVQLTSGDSKDLYKPLEANQNEPHEWSDAKSKKPHGRDQKNSKDINDNGDRPVTDNIKVEENSVKSDLDGLNKYPSELKSANERSQSIESDGEKELDQSRIHKNESIEKPLTQLEQDKRISEEIKLPRSGDELITEFGDSDKEHAEIQKALPPSDFRRNSEDIPFVAGKKSNLQNSPLLNQNELSEWIDEKSKKPPQSAAVDTVEGESLLVTNLTEKDDYPSKVETADEDIESMEQERNLSKIDKNEVIDTADKSLAEIESDRGVPQESEVPCSGKEFAPGFRDSVGKPTEFDEWINAESKKPHGLKQKKANDPEEIAHQPSADIKEGEPSMDVTEQDESPSKFKTGDEMPEVTENRLPTSAIEHSKSYIEDAVKEPERGTFEGNTPPKSTETILSAERGKSDSNKDLSKKKKKTKKHGMREIPEKETEGDIDTLNRADQRTLTKDARMSVDVLPKADQDERAYPGNHLSESFNIDEKVESAKDCTNKVRDFSPLPSSIGSSNISKENLHSEPMAHDDSPTFETHLLKHTDNLITDIVEPLSVSKGPIGPMKESDNTKSVARISASELKENQESSSEIPPEPTSSRKLTENTDEPEILVSNKSSSVKNKKNRKSKKGDSKKTAQAVAPMSGAELVDSSSTVKAEVERDASILQLVGDSTIPSHPLDKEQSLREDAINEREDFPSGTDLSEGNVDSELYSRNRSVSEDTEFQAMPSESLKDRSFTKLENTPQNTEEESLEAAKVYEIAPSEPEPTCVESHQDGIFPETEVKVQLNDNAETDDMIRTPECDYPVQSKIRDGPKLSDLEETVGLLRSPGDKSDEISNNIHLKDLPAAVFENQSMTSELSKRKRKSKPKKGRNLKEKPVDEPKLTDFLTKSSEIEEQSDWQSDSTLKQMSQDEEERIGYPTLKTGLHEVQQQIQPDDYSYYHDNDYYVENPLAVDRFLDETSEINEYEGQLKEYGAVNIPNSEAPESFPSKYQLEPSRPLDSLTEENLSPDKSPKLGKKSKKHKDREVSALETATSSNIHIQLDEPMYPGAGSVALSTKPTTENKKDILTEQLPFQDRKKSLNVDEVLRGLEELDADKLQKKDEILSALPSCEERQPIEASNVKEASKIPVDDSWNKEDVKTVVKPQSGDNKEILLPKSGRRRGGGGRASPQSKFAQKFPISMPESETRQEVEKEKEIVEIPPEISSTTKGDEEQESPSSSIELISSIDIETNANPQEITAISPDENIECGRLSQTKDDDVREDTLDELSFTILEKPHIESEEPKDVRVELGPVHEDIAKKTSEEPSVTSSSRLKASVKGSQCRLSRFLIYLFLFLLFLIPFLLLLCVAHPDYCALPGPCPGLQLRQRINFYIQEFHRKRIPHYPI</sequence>
<feature type="region of interest" description="Disordered" evidence="1">
    <location>
        <begin position="1444"/>
        <end position="1634"/>
    </location>
</feature>
<feature type="compositionally biased region" description="Basic and acidic residues" evidence="1">
    <location>
        <begin position="2877"/>
        <end position="2907"/>
    </location>
</feature>
<feature type="compositionally biased region" description="Basic residues" evidence="1">
    <location>
        <begin position="2221"/>
        <end position="2233"/>
    </location>
</feature>
<feature type="compositionally biased region" description="Basic and acidic residues" evidence="1">
    <location>
        <begin position="3249"/>
        <end position="3297"/>
    </location>
</feature>
<evidence type="ECO:0000313" key="3">
    <source>
        <dbReference type="EMBL" id="VDL24481.1"/>
    </source>
</evidence>
<feature type="compositionally biased region" description="Basic and acidic residues" evidence="1">
    <location>
        <begin position="2513"/>
        <end position="2537"/>
    </location>
</feature>
<feature type="compositionally biased region" description="Basic and acidic residues" evidence="1">
    <location>
        <begin position="2659"/>
        <end position="2675"/>
    </location>
</feature>
<feature type="compositionally biased region" description="Basic and acidic residues" evidence="1">
    <location>
        <begin position="2404"/>
        <end position="2427"/>
    </location>
</feature>
<protein>
    <submittedName>
        <fullName evidence="5">VWFA domain-containing protein</fullName>
    </submittedName>
</protein>
<feature type="region of interest" description="Disordered" evidence="1">
    <location>
        <begin position="3715"/>
        <end position="3747"/>
    </location>
</feature>
<feature type="compositionally biased region" description="Basic residues" evidence="1">
    <location>
        <begin position="2354"/>
        <end position="2365"/>
    </location>
</feature>
<feature type="compositionally biased region" description="Basic and acidic residues" evidence="1">
    <location>
        <begin position="3625"/>
        <end position="3635"/>
    </location>
</feature>
<feature type="compositionally biased region" description="Basic and acidic residues" evidence="1">
    <location>
        <begin position="2605"/>
        <end position="2631"/>
    </location>
</feature>
<feature type="compositionally biased region" description="Acidic residues" evidence="1">
    <location>
        <begin position="1615"/>
        <end position="1633"/>
    </location>
</feature>
<feature type="region of interest" description="Disordered" evidence="1">
    <location>
        <begin position="3766"/>
        <end position="3965"/>
    </location>
</feature>
<feature type="region of interest" description="Disordered" evidence="1">
    <location>
        <begin position="2513"/>
        <end position="2687"/>
    </location>
</feature>
<feature type="compositionally biased region" description="Basic residues" evidence="1">
    <location>
        <begin position="2557"/>
        <end position="2568"/>
    </location>
</feature>
<feature type="compositionally biased region" description="Basic residues" evidence="1">
    <location>
        <begin position="3636"/>
        <end position="3646"/>
    </location>
</feature>
<feature type="compositionally biased region" description="Basic and acidic residues" evidence="1">
    <location>
        <begin position="3462"/>
        <end position="3472"/>
    </location>
</feature>
<keyword evidence="2" id="KW-0812">Transmembrane</keyword>
<feature type="region of interest" description="Disordered" evidence="1">
    <location>
        <begin position="1728"/>
        <end position="2001"/>
    </location>
</feature>
<feature type="compositionally biased region" description="Low complexity" evidence="1">
    <location>
        <begin position="1579"/>
        <end position="1591"/>
    </location>
</feature>
<feature type="compositionally biased region" description="Basic residues" evidence="1">
    <location>
        <begin position="2938"/>
        <end position="2949"/>
    </location>
</feature>
<evidence type="ECO:0000256" key="1">
    <source>
        <dbReference type="SAM" id="MobiDB-lite"/>
    </source>
</evidence>
<feature type="compositionally biased region" description="Polar residues" evidence="1">
    <location>
        <begin position="3722"/>
        <end position="3733"/>
    </location>
</feature>
<feature type="region of interest" description="Disordered" evidence="1">
    <location>
        <begin position="4188"/>
        <end position="4276"/>
    </location>
</feature>
<feature type="compositionally biased region" description="Basic and acidic residues" evidence="1">
    <location>
        <begin position="3318"/>
        <end position="3335"/>
    </location>
</feature>
<feature type="region of interest" description="Disordered" evidence="1">
    <location>
        <begin position="2174"/>
        <end position="2264"/>
    </location>
</feature>
<feature type="compositionally biased region" description="Basic and acidic residues" evidence="1">
    <location>
        <begin position="2370"/>
        <end position="2380"/>
    </location>
</feature>
<feature type="compositionally biased region" description="Polar residues" evidence="1">
    <location>
        <begin position="2037"/>
        <end position="2051"/>
    </location>
</feature>
<organism evidence="5">
    <name type="scientific">Hymenolepis diminuta</name>
    <name type="common">Rat tapeworm</name>
    <dbReference type="NCBI Taxonomy" id="6216"/>
    <lineage>
        <taxon>Eukaryota</taxon>
        <taxon>Metazoa</taxon>
        <taxon>Spiralia</taxon>
        <taxon>Lophotrochozoa</taxon>
        <taxon>Platyhelminthes</taxon>
        <taxon>Cestoda</taxon>
        <taxon>Eucestoda</taxon>
        <taxon>Cyclophyllidea</taxon>
        <taxon>Hymenolepididae</taxon>
        <taxon>Hymenolepis</taxon>
    </lineage>
</organism>
<feature type="compositionally biased region" description="Basic and acidic residues" evidence="1">
    <location>
        <begin position="3143"/>
        <end position="3177"/>
    </location>
</feature>
<feature type="compositionally biased region" description="Basic and acidic residues" evidence="1">
    <location>
        <begin position="1780"/>
        <end position="1789"/>
    </location>
</feature>
<feature type="region of interest" description="Disordered" evidence="1">
    <location>
        <begin position="3485"/>
        <end position="3698"/>
    </location>
</feature>
<feature type="compositionally biased region" description="Polar residues" evidence="1">
    <location>
        <begin position="2581"/>
        <end position="2590"/>
    </location>
</feature>
<dbReference type="EMBL" id="UYSG01000807">
    <property type="protein sequence ID" value="VDL24481.1"/>
    <property type="molecule type" value="Genomic_DNA"/>
</dbReference>
<feature type="compositionally biased region" description="Polar residues" evidence="1">
    <location>
        <begin position="2538"/>
        <end position="2548"/>
    </location>
</feature>
<feature type="compositionally biased region" description="Basic and acidic residues" evidence="1">
    <location>
        <begin position="1976"/>
        <end position="1992"/>
    </location>
</feature>
<gene>
    <name evidence="3" type="ORF">HDID_LOCUS2956</name>
</gene>
<feature type="compositionally biased region" description="Basic and acidic residues" evidence="1">
    <location>
        <begin position="3891"/>
        <end position="3909"/>
    </location>
</feature>
<feature type="compositionally biased region" description="Basic and acidic residues" evidence="1">
    <location>
        <begin position="2234"/>
        <end position="2245"/>
    </location>
</feature>
<feature type="compositionally biased region" description="Polar residues" evidence="1">
    <location>
        <begin position="1520"/>
        <end position="1535"/>
    </location>
</feature>
<feature type="compositionally biased region" description="Basic and acidic residues" evidence="1">
    <location>
        <begin position="2842"/>
        <end position="2855"/>
    </location>
</feature>
<feature type="compositionally biased region" description="Basic and acidic residues" evidence="1">
    <location>
        <begin position="1876"/>
        <end position="1889"/>
    </location>
</feature>
<feature type="region of interest" description="Disordered" evidence="1">
    <location>
        <begin position="3218"/>
        <end position="3354"/>
    </location>
</feature>
<feature type="compositionally biased region" description="Polar residues" evidence="1">
    <location>
        <begin position="2192"/>
        <end position="2204"/>
    </location>
</feature>
<proteinExistence type="predicted"/>
<evidence type="ECO:0000313" key="5">
    <source>
        <dbReference type="WBParaSite" id="HDID_0000295801-mRNA-1"/>
    </source>
</evidence>
<feature type="compositionally biased region" description="Polar residues" evidence="1">
    <location>
        <begin position="4112"/>
        <end position="4122"/>
    </location>
</feature>
<dbReference type="OrthoDB" id="6285922at2759"/>
<feature type="region of interest" description="Disordered" evidence="1">
    <location>
        <begin position="2130"/>
        <end position="2152"/>
    </location>
</feature>
<feature type="compositionally biased region" description="Low complexity" evidence="1">
    <location>
        <begin position="2858"/>
        <end position="2872"/>
    </location>
</feature>
<feature type="compositionally biased region" description="Basic and acidic residues" evidence="1">
    <location>
        <begin position="2181"/>
        <end position="2191"/>
    </location>
</feature>
<accession>A0A0R3SE02</accession>
<feature type="region of interest" description="Disordered" evidence="1">
    <location>
        <begin position="2829"/>
        <end position="3012"/>
    </location>
</feature>
<feature type="compositionally biased region" description="Basic and acidic residues" evidence="1">
    <location>
        <begin position="3647"/>
        <end position="3690"/>
    </location>
</feature>
<feature type="compositionally biased region" description="Basic and acidic residues" evidence="1">
    <location>
        <begin position="4086"/>
        <end position="4097"/>
    </location>
</feature>
<reference evidence="5" key="1">
    <citation type="submission" date="2016-04" db="UniProtKB">
        <authorList>
            <consortium name="WormBaseParasite"/>
        </authorList>
    </citation>
    <scope>IDENTIFICATION</scope>
</reference>
<feature type="compositionally biased region" description="Basic residues" evidence="1">
    <location>
        <begin position="4228"/>
        <end position="4237"/>
    </location>
</feature>
<feature type="compositionally biased region" description="Basic residues" evidence="1">
    <location>
        <begin position="2829"/>
        <end position="2841"/>
    </location>
</feature>
<feature type="compositionally biased region" description="Polar residues" evidence="1">
    <location>
        <begin position="3610"/>
        <end position="3621"/>
    </location>
</feature>
<feature type="compositionally biased region" description="Basic and acidic residues" evidence="1">
    <location>
        <begin position="1497"/>
        <end position="1514"/>
    </location>
</feature>
<keyword evidence="2" id="KW-1133">Transmembrane helix</keyword>
<feature type="compositionally biased region" description="Basic and acidic residues" evidence="1">
    <location>
        <begin position="1561"/>
        <end position="1578"/>
    </location>
</feature>
<keyword evidence="2" id="KW-0472">Membrane</keyword>
<feature type="transmembrane region" description="Helical" evidence="2">
    <location>
        <begin position="4541"/>
        <end position="4562"/>
    </location>
</feature>
<feature type="region of interest" description="Disordered" evidence="1">
    <location>
        <begin position="3449"/>
        <end position="3472"/>
    </location>
</feature>
<feature type="compositionally biased region" description="Basic and acidic residues" evidence="1">
    <location>
        <begin position="3537"/>
        <end position="3556"/>
    </location>
</feature>
<feature type="compositionally biased region" description="Basic and acidic residues" evidence="1">
    <location>
        <begin position="4399"/>
        <end position="4412"/>
    </location>
</feature>
<feature type="compositionally biased region" description="Basic and acidic residues" evidence="1">
    <location>
        <begin position="2253"/>
        <end position="2264"/>
    </location>
</feature>
<feature type="region of interest" description="Disordered" evidence="1">
    <location>
        <begin position="2327"/>
        <end position="2451"/>
    </location>
</feature>
<reference evidence="3 4" key="2">
    <citation type="submission" date="2018-11" db="EMBL/GenBank/DDBJ databases">
        <authorList>
            <consortium name="Pathogen Informatics"/>
        </authorList>
    </citation>
    <scope>NUCLEOTIDE SEQUENCE [LARGE SCALE GENOMIC DNA]</scope>
</reference>
<feature type="compositionally biased region" description="Basic and acidic residues" evidence="1">
    <location>
        <begin position="1951"/>
        <end position="1963"/>
    </location>
</feature>
<feature type="region of interest" description="Disordered" evidence="1">
    <location>
        <begin position="1240"/>
        <end position="1264"/>
    </location>
</feature>
<feature type="region of interest" description="Disordered" evidence="1">
    <location>
        <begin position="2037"/>
        <end position="2063"/>
    </location>
</feature>
<feature type="compositionally biased region" description="Acidic residues" evidence="1">
    <location>
        <begin position="1242"/>
        <end position="1255"/>
    </location>
</feature>
<feature type="region of interest" description="Disordered" evidence="1">
    <location>
        <begin position="1670"/>
        <end position="1690"/>
    </location>
</feature>
<feature type="compositionally biased region" description="Basic residues" evidence="1">
    <location>
        <begin position="4074"/>
        <end position="4085"/>
    </location>
</feature>
<feature type="region of interest" description="Disordered" evidence="1">
    <location>
        <begin position="4062"/>
        <end position="4136"/>
    </location>
</feature>
<feature type="compositionally biased region" description="Basic and acidic residues" evidence="1">
    <location>
        <begin position="3342"/>
        <end position="3354"/>
    </location>
</feature>
<feature type="region of interest" description="Disordered" evidence="1">
    <location>
        <begin position="1105"/>
        <end position="1127"/>
    </location>
</feature>
<feature type="compositionally biased region" description="Basic and acidic residues" evidence="1">
    <location>
        <begin position="1903"/>
        <end position="1919"/>
    </location>
</feature>
<dbReference type="WBParaSite" id="HDID_0000295801-mRNA-1">
    <property type="protein sequence ID" value="HDID_0000295801-mRNA-1"/>
    <property type="gene ID" value="HDID_0000295801"/>
</dbReference>
<feature type="compositionally biased region" description="Basic and acidic residues" evidence="1">
    <location>
        <begin position="3734"/>
        <end position="3747"/>
    </location>
</feature>
<evidence type="ECO:0000313" key="4">
    <source>
        <dbReference type="Proteomes" id="UP000274504"/>
    </source>
</evidence>
<feature type="compositionally biased region" description="Basic and acidic residues" evidence="1">
    <location>
        <begin position="3591"/>
        <end position="3608"/>
    </location>
</feature>
<dbReference type="Proteomes" id="UP000274504">
    <property type="component" value="Unassembled WGS sequence"/>
</dbReference>
<feature type="compositionally biased region" description="Basic residues" evidence="1">
    <location>
        <begin position="3101"/>
        <end position="3113"/>
    </location>
</feature>
<name>A0A0R3SE02_HYMDI</name>
<feature type="compositionally biased region" description="Basic and acidic residues" evidence="1">
    <location>
        <begin position="1745"/>
        <end position="1757"/>
    </location>
</feature>
<feature type="compositionally biased region" description="Basic and acidic residues" evidence="1">
    <location>
        <begin position="2997"/>
        <end position="3011"/>
    </location>
</feature>
<feature type="compositionally biased region" description="Basic residues" evidence="1">
    <location>
        <begin position="1865"/>
        <end position="1875"/>
    </location>
</feature>
<evidence type="ECO:0000256" key="2">
    <source>
        <dbReference type="SAM" id="Phobius"/>
    </source>
</evidence>
<feature type="compositionally biased region" description="Polar residues" evidence="1">
    <location>
        <begin position="1839"/>
        <end position="1862"/>
    </location>
</feature>
<feature type="region of interest" description="Disordered" evidence="1">
    <location>
        <begin position="4351"/>
        <end position="4434"/>
    </location>
</feature>
<feature type="region of interest" description="Disordered" evidence="1">
    <location>
        <begin position="3084"/>
        <end position="3204"/>
    </location>
</feature>